<reference evidence="1 2" key="1">
    <citation type="submission" date="2020-03" db="EMBL/GenBank/DDBJ databases">
        <authorList>
            <person name="Kim M.K."/>
        </authorList>
    </citation>
    <scope>NUCLEOTIDE SEQUENCE [LARGE SCALE GENOMIC DNA]</scope>
    <source>
        <strain evidence="1 2">BT328</strain>
    </source>
</reference>
<dbReference type="EMBL" id="CP050063">
    <property type="protein sequence ID" value="QIP14711.1"/>
    <property type="molecule type" value="Genomic_DNA"/>
</dbReference>
<keyword evidence="2" id="KW-1185">Reference proteome</keyword>
<protein>
    <recommendedName>
        <fullName evidence="3">HNH endonuclease</fullName>
    </recommendedName>
</protein>
<sequence length="115" mass="13066">MPIDRKRYPPDWKQISKRIRFDRAGGRCEVKGCGAVHGEPYPITGKIVRLQTAHLNRLPEETTDENLMAMCARCHFAYDRADNIWKMKYGKLAKLLPQLPFGGNENSPLPGGNEL</sequence>
<gene>
    <name evidence="1" type="ORF">G8759_19880</name>
</gene>
<organism evidence="1 2">
    <name type="scientific">Spirosoma aureum</name>
    <dbReference type="NCBI Taxonomy" id="2692134"/>
    <lineage>
        <taxon>Bacteria</taxon>
        <taxon>Pseudomonadati</taxon>
        <taxon>Bacteroidota</taxon>
        <taxon>Cytophagia</taxon>
        <taxon>Cytophagales</taxon>
        <taxon>Cytophagaceae</taxon>
        <taxon>Spirosoma</taxon>
    </lineage>
</organism>
<dbReference type="RefSeq" id="WP_167211314.1">
    <property type="nucleotide sequence ID" value="NZ_CP050063.1"/>
</dbReference>
<dbReference type="KEGG" id="spib:G8759_19880"/>
<evidence type="ECO:0008006" key="3">
    <source>
        <dbReference type="Google" id="ProtNLM"/>
    </source>
</evidence>
<accession>A0A6G9AQE8</accession>
<dbReference type="Proteomes" id="UP000501802">
    <property type="component" value="Chromosome"/>
</dbReference>
<name>A0A6G9AQE8_9BACT</name>
<evidence type="ECO:0000313" key="2">
    <source>
        <dbReference type="Proteomes" id="UP000501802"/>
    </source>
</evidence>
<proteinExistence type="predicted"/>
<evidence type="ECO:0000313" key="1">
    <source>
        <dbReference type="EMBL" id="QIP14711.1"/>
    </source>
</evidence>
<dbReference type="AlphaFoldDB" id="A0A6G9AQE8"/>